<feature type="region of interest" description="Disordered" evidence="1">
    <location>
        <begin position="84"/>
        <end position="107"/>
    </location>
</feature>
<protein>
    <submittedName>
        <fullName evidence="2">Uncharacterized protein</fullName>
    </submittedName>
</protein>
<feature type="compositionally biased region" description="Basic and acidic residues" evidence="1">
    <location>
        <begin position="95"/>
        <end position="107"/>
    </location>
</feature>
<accession>A0A8K0SGQ1</accession>
<evidence type="ECO:0000256" key="1">
    <source>
        <dbReference type="SAM" id="MobiDB-lite"/>
    </source>
</evidence>
<evidence type="ECO:0000313" key="2">
    <source>
        <dbReference type="EMBL" id="KAH7311656.1"/>
    </source>
</evidence>
<name>A0A8K0SGQ1_9HYPO</name>
<feature type="non-terminal residue" evidence="2">
    <location>
        <position position="107"/>
    </location>
</feature>
<dbReference type="Proteomes" id="UP000813444">
    <property type="component" value="Unassembled WGS sequence"/>
</dbReference>
<reference evidence="2" key="1">
    <citation type="journal article" date="2021" name="Nat. Commun.">
        <title>Genetic determinants of endophytism in the Arabidopsis root mycobiome.</title>
        <authorList>
            <person name="Mesny F."/>
            <person name="Miyauchi S."/>
            <person name="Thiergart T."/>
            <person name="Pickel B."/>
            <person name="Atanasova L."/>
            <person name="Karlsson M."/>
            <person name="Huettel B."/>
            <person name="Barry K.W."/>
            <person name="Haridas S."/>
            <person name="Chen C."/>
            <person name="Bauer D."/>
            <person name="Andreopoulos W."/>
            <person name="Pangilinan J."/>
            <person name="LaButti K."/>
            <person name="Riley R."/>
            <person name="Lipzen A."/>
            <person name="Clum A."/>
            <person name="Drula E."/>
            <person name="Henrissat B."/>
            <person name="Kohler A."/>
            <person name="Grigoriev I.V."/>
            <person name="Martin F.M."/>
            <person name="Hacquard S."/>
        </authorList>
    </citation>
    <scope>NUCLEOTIDE SEQUENCE</scope>
    <source>
        <strain evidence="2">MPI-CAGE-CH-0235</strain>
    </source>
</reference>
<dbReference type="EMBL" id="JAGPNK010000011">
    <property type="protein sequence ID" value="KAH7311656.1"/>
    <property type="molecule type" value="Genomic_DNA"/>
</dbReference>
<gene>
    <name evidence="2" type="ORF">B0I35DRAFT_438584</name>
</gene>
<comment type="caution">
    <text evidence="2">The sequence shown here is derived from an EMBL/GenBank/DDBJ whole genome shotgun (WGS) entry which is preliminary data.</text>
</comment>
<sequence length="107" mass="11714">MSSMVRAMMQLSDRAVDSFFLFFSPLLFLLCFVVLYDQSWLAGGVPYLYGYGEPKTECATAVTNLNASSRGRLVCCCLAQKERGTSDPANQIHGGEYKRGSGRGGEL</sequence>
<organism evidence="2 3">
    <name type="scientific">Stachybotrys elegans</name>
    <dbReference type="NCBI Taxonomy" id="80388"/>
    <lineage>
        <taxon>Eukaryota</taxon>
        <taxon>Fungi</taxon>
        <taxon>Dikarya</taxon>
        <taxon>Ascomycota</taxon>
        <taxon>Pezizomycotina</taxon>
        <taxon>Sordariomycetes</taxon>
        <taxon>Hypocreomycetidae</taxon>
        <taxon>Hypocreales</taxon>
        <taxon>Stachybotryaceae</taxon>
        <taxon>Stachybotrys</taxon>
    </lineage>
</organism>
<dbReference type="AlphaFoldDB" id="A0A8K0SGQ1"/>
<proteinExistence type="predicted"/>
<keyword evidence="3" id="KW-1185">Reference proteome</keyword>
<evidence type="ECO:0000313" key="3">
    <source>
        <dbReference type="Proteomes" id="UP000813444"/>
    </source>
</evidence>